<evidence type="ECO:0000313" key="2">
    <source>
        <dbReference type="EMBL" id="GAA2485297.1"/>
    </source>
</evidence>
<dbReference type="EMBL" id="BAAARE010000009">
    <property type="protein sequence ID" value="GAA2485297.1"/>
    <property type="molecule type" value="Genomic_DNA"/>
</dbReference>
<reference evidence="2 3" key="1">
    <citation type="journal article" date="2019" name="Int. J. Syst. Evol. Microbiol.">
        <title>The Global Catalogue of Microorganisms (GCM) 10K type strain sequencing project: providing services to taxonomists for standard genome sequencing and annotation.</title>
        <authorList>
            <consortium name="The Broad Institute Genomics Platform"/>
            <consortium name="The Broad Institute Genome Sequencing Center for Infectious Disease"/>
            <person name="Wu L."/>
            <person name="Ma J."/>
        </authorList>
    </citation>
    <scope>NUCLEOTIDE SEQUENCE [LARGE SCALE GENOMIC DNA]</scope>
    <source>
        <strain evidence="2 3">JCM 16259</strain>
    </source>
</reference>
<organism evidence="2 3">
    <name type="scientific">Terrabacter carboxydivorans</name>
    <dbReference type="NCBI Taxonomy" id="619730"/>
    <lineage>
        <taxon>Bacteria</taxon>
        <taxon>Bacillati</taxon>
        <taxon>Actinomycetota</taxon>
        <taxon>Actinomycetes</taxon>
        <taxon>Micrococcales</taxon>
        <taxon>Intrasporangiaceae</taxon>
        <taxon>Terrabacter</taxon>
    </lineage>
</organism>
<evidence type="ECO:0000256" key="1">
    <source>
        <dbReference type="SAM" id="Phobius"/>
    </source>
</evidence>
<evidence type="ECO:0000313" key="3">
    <source>
        <dbReference type="Proteomes" id="UP001500730"/>
    </source>
</evidence>
<keyword evidence="3" id="KW-1185">Reference proteome</keyword>
<accession>A0ABN3LK67</accession>
<feature type="transmembrane region" description="Helical" evidence="1">
    <location>
        <begin position="7"/>
        <end position="26"/>
    </location>
</feature>
<protein>
    <recommendedName>
        <fullName evidence="4">PH domain-containing protein</fullName>
    </recommendedName>
</protein>
<keyword evidence="1" id="KW-0812">Transmembrane</keyword>
<gene>
    <name evidence="2" type="ORF">GCM10009858_24030</name>
</gene>
<dbReference type="Proteomes" id="UP001500730">
    <property type="component" value="Unassembled WGS sequence"/>
</dbReference>
<name>A0ABN3LK67_9MICO</name>
<evidence type="ECO:0008006" key="4">
    <source>
        <dbReference type="Google" id="ProtNLM"/>
    </source>
</evidence>
<keyword evidence="1" id="KW-1133">Transmembrane helix</keyword>
<feature type="transmembrane region" description="Helical" evidence="1">
    <location>
        <begin position="38"/>
        <end position="61"/>
    </location>
</feature>
<keyword evidence="1" id="KW-0472">Membrane</keyword>
<comment type="caution">
    <text evidence="2">The sequence shown here is derived from an EMBL/GenBank/DDBJ whole genome shotgun (WGS) entry which is preliminary data.</text>
</comment>
<sequence length="156" mass="17099">MRSVGYAALWSGIWSLFLLIAMMGFTDPAPNVPRDSDWMFWVMVAALLGLLCRAPFVGLVIRSDRVTRRSWLRSTSWPRSDVSLVRTAGYSGMPNWYGESGLFSMVVLTVRGSDVAVPELAGGSRKTDDRLRVVAALLGLPKPSAPGRHRGEPPPP</sequence>
<proteinExistence type="predicted"/>